<evidence type="ECO:0000313" key="2">
    <source>
        <dbReference type="Proteomes" id="UP000619244"/>
    </source>
</evidence>
<dbReference type="RefSeq" id="WP_373308915.1">
    <property type="nucleotide sequence ID" value="NZ_BMVU01000121.1"/>
</dbReference>
<dbReference type="Proteomes" id="UP000619244">
    <property type="component" value="Unassembled WGS sequence"/>
</dbReference>
<comment type="caution">
    <text evidence="1">The sequence shown here is derived from an EMBL/GenBank/DDBJ whole genome shotgun (WGS) entry which is preliminary data.</text>
</comment>
<reference evidence="1" key="1">
    <citation type="journal article" date="2014" name="Int. J. Syst. Evol. Microbiol.">
        <title>Complete genome sequence of Corynebacterium casei LMG S-19264T (=DSM 44701T), isolated from a smear-ripened cheese.</title>
        <authorList>
            <consortium name="US DOE Joint Genome Institute (JGI-PGF)"/>
            <person name="Walter F."/>
            <person name="Albersmeier A."/>
            <person name="Kalinowski J."/>
            <person name="Ruckert C."/>
        </authorList>
    </citation>
    <scope>NUCLEOTIDE SEQUENCE</scope>
    <source>
        <strain evidence="1">JCM 4790</strain>
    </source>
</reference>
<sequence>MAESAPAPGGRATDAEVATARELARGDRVTGMAAWQAELVHKGVTYDVVVDTTRSVALNCARDIARHVP</sequence>
<proteinExistence type="predicted"/>
<organism evidence="1 2">
    <name type="scientific">Streptomyces minutiscleroticus</name>
    <dbReference type="NCBI Taxonomy" id="68238"/>
    <lineage>
        <taxon>Bacteria</taxon>
        <taxon>Bacillati</taxon>
        <taxon>Actinomycetota</taxon>
        <taxon>Actinomycetes</taxon>
        <taxon>Kitasatosporales</taxon>
        <taxon>Streptomycetaceae</taxon>
        <taxon>Streptomyces</taxon>
    </lineage>
</organism>
<reference evidence="1" key="2">
    <citation type="submission" date="2020-09" db="EMBL/GenBank/DDBJ databases">
        <authorList>
            <person name="Sun Q."/>
            <person name="Ohkuma M."/>
        </authorList>
    </citation>
    <scope>NUCLEOTIDE SEQUENCE</scope>
    <source>
        <strain evidence="1">JCM 4790</strain>
    </source>
</reference>
<dbReference type="InterPro" id="IPR027417">
    <property type="entry name" value="P-loop_NTPase"/>
</dbReference>
<keyword evidence="2" id="KW-1185">Reference proteome</keyword>
<dbReference type="Pfam" id="PF07931">
    <property type="entry name" value="CPT"/>
    <property type="match status" value="1"/>
</dbReference>
<evidence type="ECO:0000313" key="1">
    <source>
        <dbReference type="EMBL" id="GGY17803.1"/>
    </source>
</evidence>
<dbReference type="Gene3D" id="3.40.50.300">
    <property type="entry name" value="P-loop containing nucleotide triphosphate hydrolases"/>
    <property type="match status" value="1"/>
</dbReference>
<dbReference type="AlphaFoldDB" id="A0A918P410"/>
<gene>
    <name evidence="1" type="ORF">GCM10010358_81410</name>
</gene>
<protein>
    <submittedName>
        <fullName evidence="1">Uncharacterized protein</fullName>
    </submittedName>
</protein>
<name>A0A918P410_9ACTN</name>
<dbReference type="EMBL" id="BMVU01000121">
    <property type="protein sequence ID" value="GGY17803.1"/>
    <property type="molecule type" value="Genomic_DNA"/>
</dbReference>
<accession>A0A918P410</accession>